<feature type="domain" description="Ubiquitin-like protease family profile" evidence="5">
    <location>
        <begin position="1"/>
        <end position="83"/>
    </location>
</feature>
<reference evidence="7" key="1">
    <citation type="submission" date="2013-06" db="EMBL/GenBank/DDBJ databases">
        <authorList>
            <person name="Zhao Q."/>
        </authorList>
    </citation>
    <scope>NUCLEOTIDE SEQUENCE</scope>
    <source>
        <strain evidence="7">cv. W1943</strain>
    </source>
</reference>
<evidence type="ECO:0000256" key="3">
    <source>
        <dbReference type="ARBA" id="ARBA00022801"/>
    </source>
</evidence>
<evidence type="ECO:0000313" key="6">
    <source>
        <dbReference type="EnsemblPlants" id="ORUFI10G08820.1"/>
    </source>
</evidence>
<dbReference type="InterPro" id="IPR003653">
    <property type="entry name" value="Peptidase_C48_C"/>
</dbReference>
<evidence type="ECO:0000259" key="5">
    <source>
        <dbReference type="PROSITE" id="PS50600"/>
    </source>
</evidence>
<dbReference type="GO" id="GO:0006508">
    <property type="term" value="P:proteolysis"/>
    <property type="evidence" value="ECO:0007669"/>
    <property type="project" value="UniProtKB-KW"/>
</dbReference>
<dbReference type="SUPFAM" id="SSF54001">
    <property type="entry name" value="Cysteine proteinases"/>
    <property type="match status" value="1"/>
</dbReference>
<dbReference type="Proteomes" id="UP000008022">
    <property type="component" value="Unassembled WGS sequence"/>
</dbReference>
<dbReference type="Pfam" id="PF02902">
    <property type="entry name" value="Peptidase_C48"/>
    <property type="match status" value="1"/>
</dbReference>
<dbReference type="HOGENOM" id="CLU_2549733_0_0_1"/>
<dbReference type="AlphaFoldDB" id="A0A0E0QYI1"/>
<comment type="similarity">
    <text evidence="1">Belongs to the peptidase C48 family.</text>
</comment>
<organism evidence="6 7">
    <name type="scientific">Oryza rufipogon</name>
    <name type="common">Brownbeard rice</name>
    <name type="synonym">Asian wild rice</name>
    <dbReference type="NCBI Taxonomy" id="4529"/>
    <lineage>
        <taxon>Eukaryota</taxon>
        <taxon>Viridiplantae</taxon>
        <taxon>Streptophyta</taxon>
        <taxon>Embryophyta</taxon>
        <taxon>Tracheophyta</taxon>
        <taxon>Spermatophyta</taxon>
        <taxon>Magnoliopsida</taxon>
        <taxon>Liliopsida</taxon>
        <taxon>Poales</taxon>
        <taxon>Poaceae</taxon>
        <taxon>BOP clade</taxon>
        <taxon>Oryzoideae</taxon>
        <taxon>Oryzeae</taxon>
        <taxon>Oryzinae</taxon>
        <taxon>Oryza</taxon>
    </lineage>
</organism>
<dbReference type="InterPro" id="IPR038765">
    <property type="entry name" value="Papain-like_cys_pep_sf"/>
</dbReference>
<evidence type="ECO:0000256" key="4">
    <source>
        <dbReference type="ARBA" id="ARBA00022807"/>
    </source>
</evidence>
<reference evidence="6" key="2">
    <citation type="submission" date="2015-06" db="UniProtKB">
        <authorList>
            <consortium name="EnsemblPlants"/>
        </authorList>
    </citation>
    <scope>IDENTIFICATION</scope>
</reference>
<dbReference type="Gramene" id="ORUFI10G08820.1">
    <property type="protein sequence ID" value="ORUFI10G08820.1"/>
    <property type="gene ID" value="ORUFI10G08820"/>
</dbReference>
<dbReference type="GO" id="GO:0005634">
    <property type="term" value="C:nucleus"/>
    <property type="evidence" value="ECO:0007669"/>
    <property type="project" value="TreeGrafter"/>
</dbReference>
<keyword evidence="7" id="KW-1185">Reference proteome</keyword>
<dbReference type="PANTHER" id="PTHR12606:SF155">
    <property type="entry name" value="OS04G0316900 PROTEIN"/>
    <property type="match status" value="1"/>
</dbReference>
<protein>
    <recommendedName>
        <fullName evidence="5">Ubiquitin-like protease family profile domain-containing protein</fullName>
    </recommendedName>
</protein>
<keyword evidence="3" id="KW-0378">Hydrolase</keyword>
<sequence length="83" mass="9629">MAIFLIEDSAENCTLVDMGHFYNKKRHLTCLLSGDKFLNDDIFIPINMKDNHWYLAVVNTEKKQIQVLDSMCMTFNRADLANT</sequence>
<name>A0A0E0QYI1_ORYRU</name>
<evidence type="ECO:0000256" key="2">
    <source>
        <dbReference type="ARBA" id="ARBA00022670"/>
    </source>
</evidence>
<dbReference type="PANTHER" id="PTHR12606">
    <property type="entry name" value="SENTRIN/SUMO-SPECIFIC PROTEASE"/>
    <property type="match status" value="1"/>
</dbReference>
<evidence type="ECO:0000256" key="1">
    <source>
        <dbReference type="ARBA" id="ARBA00005234"/>
    </source>
</evidence>
<keyword evidence="4" id="KW-0788">Thiol protease</keyword>
<dbReference type="Gene3D" id="3.30.310.130">
    <property type="entry name" value="Ubiquitin-related"/>
    <property type="match status" value="1"/>
</dbReference>
<dbReference type="GO" id="GO:0016929">
    <property type="term" value="F:deSUMOylase activity"/>
    <property type="evidence" value="ECO:0007669"/>
    <property type="project" value="TreeGrafter"/>
</dbReference>
<proteinExistence type="inferred from homology"/>
<dbReference type="GO" id="GO:0016926">
    <property type="term" value="P:protein desumoylation"/>
    <property type="evidence" value="ECO:0007669"/>
    <property type="project" value="TreeGrafter"/>
</dbReference>
<evidence type="ECO:0000313" key="7">
    <source>
        <dbReference type="Proteomes" id="UP000008022"/>
    </source>
</evidence>
<accession>A0A0E0QYI1</accession>
<dbReference type="PROSITE" id="PS50600">
    <property type="entry name" value="ULP_PROTEASE"/>
    <property type="match status" value="1"/>
</dbReference>
<dbReference type="EnsemblPlants" id="ORUFI10G08820.1">
    <property type="protein sequence ID" value="ORUFI10G08820.1"/>
    <property type="gene ID" value="ORUFI10G08820"/>
</dbReference>
<keyword evidence="2" id="KW-0645">Protease</keyword>